<dbReference type="EMBL" id="QZCG01000005">
    <property type="protein sequence ID" value="RJE85854.1"/>
    <property type="molecule type" value="Genomic_DNA"/>
</dbReference>
<sequence>MVEDEVALEVVNDDASYRIPEIDLIIRRRTEERYSFRDADFTSLCGMTATKRGFSRADCSVCTNTRTILTCDEVNFYIHATLDAYEEEKRIYSQNWNKTIPRDMMCPWLAGWHDRSNGNPPGKRLTARSYGTRLSAGG</sequence>
<comment type="caution">
    <text evidence="2">The sequence shown here is derived from an EMBL/GenBank/DDBJ whole genome shotgun (WGS) entry which is preliminary data.</text>
</comment>
<protein>
    <submittedName>
        <fullName evidence="2">Uncharacterized protein</fullName>
    </submittedName>
</protein>
<dbReference type="Proteomes" id="UP000284202">
    <property type="component" value="Unassembled WGS sequence"/>
</dbReference>
<accession>A0A418SY17</accession>
<evidence type="ECO:0000313" key="2">
    <source>
        <dbReference type="EMBL" id="RJE85854.1"/>
    </source>
</evidence>
<dbReference type="RefSeq" id="WP_119747975.1">
    <property type="nucleotide sequence ID" value="NZ_QZCG01000005.1"/>
</dbReference>
<keyword evidence="3" id="KW-1185">Reference proteome</keyword>
<name>A0A418SY17_9RHOB</name>
<dbReference type="AlphaFoldDB" id="A0A418SY17"/>
<reference evidence="3" key="1">
    <citation type="submission" date="2018-09" db="EMBL/GenBank/DDBJ databases">
        <title>Acidovorax cavernicola nov. sp. isolated from Gruta de las Maravillas (Aracena, Spain).</title>
        <authorList>
            <person name="Jurado V."/>
            <person name="Gutierrez-Patricio S."/>
            <person name="Gonzalez-Pimentel J.L."/>
            <person name="Miller A.Z."/>
            <person name="Laiz L."/>
            <person name="Saiz-Jimenez C."/>
        </authorList>
    </citation>
    <scope>NUCLEOTIDE SEQUENCE [LARGE SCALE GENOMIC DNA]</scope>
    <source>
        <strain evidence="3">1011MAR3C25</strain>
    </source>
</reference>
<evidence type="ECO:0000313" key="3">
    <source>
        <dbReference type="Proteomes" id="UP000284202"/>
    </source>
</evidence>
<organism evidence="2 3">
    <name type="scientific">Paracoccus onubensis</name>
    <dbReference type="NCBI Taxonomy" id="1675788"/>
    <lineage>
        <taxon>Bacteria</taxon>
        <taxon>Pseudomonadati</taxon>
        <taxon>Pseudomonadota</taxon>
        <taxon>Alphaproteobacteria</taxon>
        <taxon>Rhodobacterales</taxon>
        <taxon>Paracoccaceae</taxon>
        <taxon>Paracoccus</taxon>
    </lineage>
</organism>
<gene>
    <name evidence="2" type="ORF">D3P04_08870</name>
</gene>
<feature type="region of interest" description="Disordered" evidence="1">
    <location>
        <begin position="117"/>
        <end position="138"/>
    </location>
</feature>
<proteinExistence type="predicted"/>
<evidence type="ECO:0000256" key="1">
    <source>
        <dbReference type="SAM" id="MobiDB-lite"/>
    </source>
</evidence>
<dbReference type="OrthoDB" id="9806163at2"/>